<dbReference type="InterPro" id="IPR011009">
    <property type="entry name" value="Kinase-like_dom_sf"/>
</dbReference>
<dbReference type="AlphaFoldDB" id="A0A0A1YFT4"/>
<organism evidence="6 7">
    <name type="scientific">Pseudomonas taeanensis MS-3</name>
    <dbReference type="NCBI Taxonomy" id="1395571"/>
    <lineage>
        <taxon>Bacteria</taxon>
        <taxon>Pseudomonadati</taxon>
        <taxon>Pseudomonadota</taxon>
        <taxon>Gammaproteobacteria</taxon>
        <taxon>Pseudomonadales</taxon>
        <taxon>Pseudomonadaceae</taxon>
        <taxon>Pseudomonas</taxon>
    </lineage>
</organism>
<evidence type="ECO:0000313" key="6">
    <source>
        <dbReference type="EMBL" id="KFX68780.1"/>
    </source>
</evidence>
<dbReference type="SMART" id="SM00220">
    <property type="entry name" value="S_TKc"/>
    <property type="match status" value="1"/>
</dbReference>
<keyword evidence="4" id="KW-0067">ATP-binding</keyword>
<evidence type="ECO:0000256" key="1">
    <source>
        <dbReference type="ARBA" id="ARBA00022679"/>
    </source>
</evidence>
<dbReference type="Proteomes" id="UP000030063">
    <property type="component" value="Unassembled WGS sequence"/>
</dbReference>
<keyword evidence="2" id="KW-0547">Nucleotide-binding</keyword>
<proteinExistence type="predicted"/>
<dbReference type="PROSITE" id="PS50011">
    <property type="entry name" value="PROTEIN_KINASE_DOM"/>
    <property type="match status" value="1"/>
</dbReference>
<keyword evidence="3" id="KW-0418">Kinase</keyword>
<sequence>MIGAAKPKKPDRLERSTLGKHVMTVTEEIPAWKTKHPGVPDSWKQLGAGGNAYVWTDGSHAIKRLKPNAGTEAIARFRREAEIVSSLQDVQGLSLVAVQEVRERAGDVEIVMEVMDGNLEEVIHLFTGQPKKAARALIPIANTLAALSQRERPIHHRDIKPSNLLYRESEDILYLADFGCAYLAGDERLTPQRRAMGAWAYRSPEYSNGRVAEVNEKGDVFSLGKVLWAMIYGERGVVFPGPVWFEREYDLGEVFPELPQIHHAMLLISRAAAINPNNRPSMAQFAEGLRAIIDDGSIVGDSDMSIELLRAEALIEVEYQQRRASTATFVRAMHSDLLNAIRNLHNSNPELKMWREWFDEAQRTPQTTEALVQQVAELESDAPIVNVRFRRRALITRFYPATASVPAYFRASLGSEDDSAHASTLTVRNATEGLCFETVGMEELAPAGMYTSEKLELFLALATKRQISR</sequence>
<dbReference type="InterPro" id="IPR008271">
    <property type="entry name" value="Ser/Thr_kinase_AS"/>
</dbReference>
<dbReference type="Gene3D" id="1.10.510.10">
    <property type="entry name" value="Transferase(Phosphotransferase) domain 1"/>
    <property type="match status" value="1"/>
</dbReference>
<dbReference type="PROSITE" id="PS00108">
    <property type="entry name" value="PROTEIN_KINASE_ST"/>
    <property type="match status" value="1"/>
</dbReference>
<protein>
    <recommendedName>
        <fullName evidence="5">Protein kinase domain-containing protein</fullName>
    </recommendedName>
</protein>
<dbReference type="Pfam" id="PF00069">
    <property type="entry name" value="Pkinase"/>
    <property type="match status" value="1"/>
</dbReference>
<evidence type="ECO:0000313" key="7">
    <source>
        <dbReference type="Proteomes" id="UP000030063"/>
    </source>
</evidence>
<evidence type="ECO:0000256" key="2">
    <source>
        <dbReference type="ARBA" id="ARBA00022741"/>
    </source>
</evidence>
<evidence type="ECO:0000256" key="4">
    <source>
        <dbReference type="ARBA" id="ARBA00022840"/>
    </source>
</evidence>
<dbReference type="STRING" id="1395571.TMS3_0114900"/>
<gene>
    <name evidence="6" type="ORF">TMS3_0114900</name>
</gene>
<accession>A0A0A1YFT4</accession>
<dbReference type="InterPro" id="IPR000719">
    <property type="entry name" value="Prot_kinase_dom"/>
</dbReference>
<dbReference type="SUPFAM" id="SSF56112">
    <property type="entry name" value="Protein kinase-like (PK-like)"/>
    <property type="match status" value="1"/>
</dbReference>
<reference evidence="6 7" key="1">
    <citation type="journal article" date="2014" name="Genome Announc.">
        <title>Draft Genome Sequence of Petroleum Oil-Degrading Marine Bacterium Pseudomonas taeanensis Strain MS-3, Isolated from a Crude Oil-Contaminated Seashore.</title>
        <authorList>
            <person name="Lee S.Y."/>
            <person name="Kim S.H."/>
            <person name="Lee D.G."/>
            <person name="Shin S."/>
            <person name="Yun S.H."/>
            <person name="Choi C.W."/>
            <person name="Chung Y.H."/>
            <person name="Choi J.S."/>
            <person name="Kahng H.Y."/>
            <person name="Kim S.I."/>
        </authorList>
    </citation>
    <scope>NUCLEOTIDE SEQUENCE [LARGE SCALE GENOMIC DNA]</scope>
    <source>
        <strain evidence="6 7">MS-3</strain>
    </source>
</reference>
<keyword evidence="1" id="KW-0808">Transferase</keyword>
<feature type="domain" description="Protein kinase" evidence="5">
    <location>
        <begin position="40"/>
        <end position="293"/>
    </location>
</feature>
<dbReference type="InterPro" id="IPR051681">
    <property type="entry name" value="Ser/Thr_Kinases-Pseudokinases"/>
</dbReference>
<evidence type="ECO:0000256" key="3">
    <source>
        <dbReference type="ARBA" id="ARBA00022777"/>
    </source>
</evidence>
<dbReference type="eggNOG" id="COG0515">
    <property type="taxonomic scope" value="Bacteria"/>
</dbReference>
<dbReference type="GO" id="GO:0004674">
    <property type="term" value="F:protein serine/threonine kinase activity"/>
    <property type="evidence" value="ECO:0007669"/>
    <property type="project" value="TreeGrafter"/>
</dbReference>
<keyword evidence="7" id="KW-1185">Reference proteome</keyword>
<dbReference type="PANTHER" id="PTHR44329:SF288">
    <property type="entry name" value="MITOGEN-ACTIVATED PROTEIN KINASE KINASE KINASE 20"/>
    <property type="match status" value="1"/>
</dbReference>
<evidence type="ECO:0000259" key="5">
    <source>
        <dbReference type="PROSITE" id="PS50011"/>
    </source>
</evidence>
<dbReference type="GO" id="GO:0005524">
    <property type="term" value="F:ATP binding"/>
    <property type="evidence" value="ECO:0007669"/>
    <property type="project" value="UniProtKB-KW"/>
</dbReference>
<dbReference type="EMBL" id="AWSQ01000004">
    <property type="protein sequence ID" value="KFX68780.1"/>
    <property type="molecule type" value="Genomic_DNA"/>
</dbReference>
<dbReference type="PANTHER" id="PTHR44329">
    <property type="entry name" value="SERINE/THREONINE-PROTEIN KINASE TNNI3K-RELATED"/>
    <property type="match status" value="1"/>
</dbReference>
<comment type="caution">
    <text evidence="6">The sequence shown here is derived from an EMBL/GenBank/DDBJ whole genome shotgun (WGS) entry which is preliminary data.</text>
</comment>
<name>A0A0A1YFT4_9PSED</name>